<evidence type="ECO:0000313" key="5">
    <source>
        <dbReference type="Proteomes" id="UP000694018"/>
    </source>
</evidence>
<evidence type="ECO:0000259" key="2">
    <source>
        <dbReference type="Pfam" id="PF07431"/>
    </source>
</evidence>
<dbReference type="RefSeq" id="WP_218259048.1">
    <property type="nucleotide sequence ID" value="NZ_CP077717.1"/>
</dbReference>
<evidence type="ECO:0008006" key="6">
    <source>
        <dbReference type="Google" id="ProtNLM"/>
    </source>
</evidence>
<feature type="transmembrane region" description="Helical" evidence="1">
    <location>
        <begin position="16"/>
        <end position="35"/>
    </location>
</feature>
<keyword evidence="1" id="KW-0812">Transmembrane</keyword>
<dbReference type="InterPro" id="IPR009995">
    <property type="entry name" value="DUF1512"/>
</dbReference>
<gene>
    <name evidence="4" type="ORF">J5U23_00153</name>
</gene>
<proteinExistence type="predicted"/>
<dbReference type="PIRSF" id="PIRSF016495">
    <property type="entry name" value="UCP016495"/>
    <property type="match status" value="1"/>
</dbReference>
<protein>
    <recommendedName>
        <fullName evidence="6">DUF1512 domain-containing protein</fullName>
    </recommendedName>
</protein>
<accession>A0A8F5BL44</accession>
<evidence type="ECO:0000259" key="3">
    <source>
        <dbReference type="Pfam" id="PF23542"/>
    </source>
</evidence>
<evidence type="ECO:0000256" key="1">
    <source>
        <dbReference type="SAM" id="Phobius"/>
    </source>
</evidence>
<dbReference type="Proteomes" id="UP000694018">
    <property type="component" value="Chromosome"/>
</dbReference>
<keyword evidence="1" id="KW-1133">Transmembrane helix</keyword>
<dbReference type="InterPro" id="IPR056460">
    <property type="entry name" value="DUF1512_N"/>
</dbReference>
<dbReference type="InterPro" id="IPR056461">
    <property type="entry name" value="DUF1512_C"/>
</dbReference>
<feature type="domain" description="DUF1512" evidence="2">
    <location>
        <begin position="19"/>
        <end position="196"/>
    </location>
</feature>
<dbReference type="Pfam" id="PF23542">
    <property type="entry name" value="DUF1512_C"/>
    <property type="match status" value="1"/>
</dbReference>
<reference evidence="4" key="1">
    <citation type="journal article" date="2021" name="Environ. Microbiol.">
        <title>New insights into the diversity and evolution of the archaeal mobilome from three complete genomes of Saccharolobus shibatae.</title>
        <authorList>
            <person name="Medvedeva S."/>
            <person name="Brandt D."/>
            <person name="Cvirkaite-Krupovic V."/>
            <person name="Liu Y."/>
            <person name="Severinov K."/>
            <person name="Ishino S."/>
            <person name="Ishino Y."/>
            <person name="Prangishvili D."/>
            <person name="Kalinowski J."/>
            <person name="Krupovic M."/>
        </authorList>
    </citation>
    <scope>NUCLEOTIDE SEQUENCE</scope>
    <source>
        <strain evidence="4">B12</strain>
    </source>
</reference>
<evidence type="ECO:0000313" key="4">
    <source>
        <dbReference type="EMBL" id="QXJ27291.1"/>
    </source>
</evidence>
<organism evidence="4 5">
    <name type="scientific">Saccharolobus shibatae (strain ATCC 51178 / DSM 5389 / JCM 8931 / NBRC 15437 / B12)</name>
    <name type="common">Sulfolobus shibatae</name>
    <dbReference type="NCBI Taxonomy" id="523848"/>
    <lineage>
        <taxon>Archaea</taxon>
        <taxon>Thermoproteota</taxon>
        <taxon>Thermoprotei</taxon>
        <taxon>Sulfolobales</taxon>
        <taxon>Sulfolobaceae</taxon>
        <taxon>Saccharolobus</taxon>
    </lineage>
</organism>
<keyword evidence="1" id="KW-0472">Membrane</keyword>
<sequence length="376" mass="41583">MSLIALAQTSLNQASSLYYVLTYVLFFVLLFLLYLPGVNTRLTVSMLARGIEGQLSMIERYLNESKSKMEQLLKERGVQDPKPFIERVSEMFIIDPVNVEPTDIISRMRLLLRSGEDKIRDLITLMVPNIDSVNRSKLEVSAEVVNSLNLIYKVVRHYLILAKKLNSVVLLYQLQFVVPQLVKISEAYSKAMNTFIRGIPVGDSLGPLVAAYLFMNADKKWNPSRDTVAGEVEFEGRRLVVIKAEGPMATVGRPGEAVENAVEEYKGKVTRIITIDAALKLEGENTGAIAEGTGVAMGDPGPEKISIERVAVKYNIPIDAVIVKMSMEEAITEMRKEIYQAAPKALELVKKIILERTKPGDIVVVVGVGNTAGVAQ</sequence>
<name>A0A8F5BL44_SACSH</name>
<feature type="domain" description="DUF1512" evidence="3">
    <location>
        <begin position="201"/>
        <end position="375"/>
    </location>
</feature>
<dbReference type="KEGG" id="sshi:J5U23_00153"/>
<dbReference type="OrthoDB" id="15121at2157"/>
<dbReference type="GeneID" id="65561774"/>
<dbReference type="AlphaFoldDB" id="A0A8F5BL44"/>
<dbReference type="EMBL" id="CP077717">
    <property type="protein sequence ID" value="QXJ27291.1"/>
    <property type="molecule type" value="Genomic_DNA"/>
</dbReference>
<dbReference type="Pfam" id="PF07431">
    <property type="entry name" value="DUF1512"/>
    <property type="match status" value="1"/>
</dbReference>